<dbReference type="Proteomes" id="UP000825935">
    <property type="component" value="Chromosome 20"/>
</dbReference>
<evidence type="ECO:0000313" key="2">
    <source>
        <dbReference type="Proteomes" id="UP000825935"/>
    </source>
</evidence>
<name>A0A8T2SIK2_CERRI</name>
<proteinExistence type="predicted"/>
<accession>A0A8T2SIK2</accession>
<organism evidence="1 2">
    <name type="scientific">Ceratopteris richardii</name>
    <name type="common">Triangle waterfern</name>
    <dbReference type="NCBI Taxonomy" id="49495"/>
    <lineage>
        <taxon>Eukaryota</taxon>
        <taxon>Viridiplantae</taxon>
        <taxon>Streptophyta</taxon>
        <taxon>Embryophyta</taxon>
        <taxon>Tracheophyta</taxon>
        <taxon>Polypodiopsida</taxon>
        <taxon>Polypodiidae</taxon>
        <taxon>Polypodiales</taxon>
        <taxon>Pteridineae</taxon>
        <taxon>Pteridaceae</taxon>
        <taxon>Parkerioideae</taxon>
        <taxon>Ceratopteris</taxon>
    </lineage>
</organism>
<sequence>MEDSIARVVLQDIYEAETSYLMRFRLEGIPISIVRVESDSERNALLLKCGGQLCKTVMFPANANANFDAAIAIWSSCSRILSVKVPKFTSIIAITDPVKVHNKPKLTIPATMRIMMTC</sequence>
<comment type="caution">
    <text evidence="1">The sequence shown here is derived from an EMBL/GenBank/DDBJ whole genome shotgun (WGS) entry which is preliminary data.</text>
</comment>
<dbReference type="EMBL" id="CM035425">
    <property type="protein sequence ID" value="KAH7332301.1"/>
    <property type="molecule type" value="Genomic_DNA"/>
</dbReference>
<keyword evidence="2" id="KW-1185">Reference proteome</keyword>
<reference evidence="1" key="1">
    <citation type="submission" date="2021-08" db="EMBL/GenBank/DDBJ databases">
        <title>WGS assembly of Ceratopteris richardii.</title>
        <authorList>
            <person name="Marchant D.B."/>
            <person name="Chen G."/>
            <person name="Jenkins J."/>
            <person name="Shu S."/>
            <person name="Leebens-Mack J."/>
            <person name="Grimwood J."/>
            <person name="Schmutz J."/>
            <person name="Soltis P."/>
            <person name="Soltis D."/>
            <person name="Chen Z.-H."/>
        </authorList>
    </citation>
    <scope>NUCLEOTIDE SEQUENCE</scope>
    <source>
        <strain evidence="1">Whitten #5841</strain>
        <tissue evidence="1">Leaf</tissue>
    </source>
</reference>
<gene>
    <name evidence="1" type="ORF">KP509_20G080600</name>
</gene>
<evidence type="ECO:0000313" key="1">
    <source>
        <dbReference type="EMBL" id="KAH7332301.1"/>
    </source>
</evidence>
<protein>
    <submittedName>
        <fullName evidence="1">Uncharacterized protein</fullName>
    </submittedName>
</protein>
<dbReference type="AlphaFoldDB" id="A0A8T2SIK2"/>